<proteinExistence type="predicted"/>
<gene>
    <name evidence="2" type="ORF">METZ01_LOCUS495297</name>
</gene>
<feature type="domain" description="B12-binding" evidence="1">
    <location>
        <begin position="12"/>
        <end position="107"/>
    </location>
</feature>
<reference evidence="2" key="1">
    <citation type="submission" date="2018-05" db="EMBL/GenBank/DDBJ databases">
        <authorList>
            <person name="Lanie J.A."/>
            <person name="Ng W.-L."/>
            <person name="Kazmierczak K.M."/>
            <person name="Andrzejewski T.M."/>
            <person name="Davidsen T.M."/>
            <person name="Wayne K.J."/>
            <person name="Tettelin H."/>
            <person name="Glass J.I."/>
            <person name="Rusch D."/>
            <person name="Podicherti R."/>
            <person name="Tsui H.-C.T."/>
            <person name="Winkler M.E."/>
        </authorList>
    </citation>
    <scope>NUCLEOTIDE SEQUENCE</scope>
</reference>
<protein>
    <recommendedName>
        <fullName evidence="1">B12-binding domain-containing protein</fullName>
    </recommendedName>
</protein>
<feature type="non-terminal residue" evidence="2">
    <location>
        <position position="107"/>
    </location>
</feature>
<dbReference type="AlphaFoldDB" id="A0A383DDP5"/>
<dbReference type="EMBL" id="UINC01216346">
    <property type="protein sequence ID" value="SVE42443.1"/>
    <property type="molecule type" value="Genomic_DNA"/>
</dbReference>
<dbReference type="GO" id="GO:0046872">
    <property type="term" value="F:metal ion binding"/>
    <property type="evidence" value="ECO:0007669"/>
    <property type="project" value="InterPro"/>
</dbReference>
<dbReference type="GO" id="GO:0031419">
    <property type="term" value="F:cobalamin binding"/>
    <property type="evidence" value="ECO:0007669"/>
    <property type="project" value="InterPro"/>
</dbReference>
<name>A0A383DDP5_9ZZZZ</name>
<accession>A0A383DDP5</accession>
<dbReference type="PROSITE" id="PS51332">
    <property type="entry name" value="B12_BINDING"/>
    <property type="match status" value="1"/>
</dbReference>
<organism evidence="2">
    <name type="scientific">marine metagenome</name>
    <dbReference type="NCBI Taxonomy" id="408172"/>
    <lineage>
        <taxon>unclassified sequences</taxon>
        <taxon>metagenomes</taxon>
        <taxon>ecological metagenomes</taxon>
    </lineage>
</organism>
<dbReference type="InterPro" id="IPR006158">
    <property type="entry name" value="Cobalamin-bd"/>
</dbReference>
<sequence>MFMKPLKIFLCDLTYNTVTLSTEAFPLNIGYIASYTKMQFNENVKITLFKYIEKLEAALETSLPDIIGFSNYAWNRQISKELSKIFLEKNPNGLVVWGGPNLPPDYP</sequence>
<dbReference type="Gene3D" id="3.40.50.280">
    <property type="entry name" value="Cobalamin-binding domain"/>
    <property type="match status" value="1"/>
</dbReference>
<evidence type="ECO:0000259" key="1">
    <source>
        <dbReference type="PROSITE" id="PS51332"/>
    </source>
</evidence>
<evidence type="ECO:0000313" key="2">
    <source>
        <dbReference type="EMBL" id="SVE42443.1"/>
    </source>
</evidence>